<feature type="non-terminal residue" evidence="1">
    <location>
        <position position="287"/>
    </location>
</feature>
<dbReference type="Proteomes" id="UP001139981">
    <property type="component" value="Unassembled WGS sequence"/>
</dbReference>
<accession>A0ACC1M5A4</accession>
<name>A0ACC1M5A4_9FUNG</name>
<keyword evidence="2" id="KW-1185">Reference proteome</keyword>
<organism evidence="1 2">
    <name type="scientific">Coemansia aciculifera</name>
    <dbReference type="NCBI Taxonomy" id="417176"/>
    <lineage>
        <taxon>Eukaryota</taxon>
        <taxon>Fungi</taxon>
        <taxon>Fungi incertae sedis</taxon>
        <taxon>Zoopagomycota</taxon>
        <taxon>Kickxellomycotina</taxon>
        <taxon>Kickxellomycetes</taxon>
        <taxon>Kickxellales</taxon>
        <taxon>Kickxellaceae</taxon>
        <taxon>Coemansia</taxon>
    </lineage>
</organism>
<comment type="caution">
    <text evidence="1">The sequence shown here is derived from an EMBL/GenBank/DDBJ whole genome shotgun (WGS) entry which is preliminary data.</text>
</comment>
<dbReference type="EMBL" id="JANBVB010000320">
    <property type="protein sequence ID" value="KAJ2895192.1"/>
    <property type="molecule type" value="Genomic_DNA"/>
</dbReference>
<evidence type="ECO:0000313" key="1">
    <source>
        <dbReference type="EMBL" id="KAJ2895192.1"/>
    </source>
</evidence>
<proteinExistence type="predicted"/>
<reference evidence="1" key="1">
    <citation type="submission" date="2022-07" db="EMBL/GenBank/DDBJ databases">
        <title>Phylogenomic reconstructions and comparative analyses of Kickxellomycotina fungi.</title>
        <authorList>
            <person name="Reynolds N.K."/>
            <person name="Stajich J.E."/>
            <person name="Barry K."/>
            <person name="Grigoriev I.V."/>
            <person name="Crous P."/>
            <person name="Smith M.E."/>
        </authorList>
    </citation>
    <scope>NUCLEOTIDE SEQUENCE</scope>
    <source>
        <strain evidence="1">CBS 190363</strain>
    </source>
</reference>
<protein>
    <submittedName>
        <fullName evidence="1">Uncharacterized protein</fullName>
    </submittedName>
</protein>
<gene>
    <name evidence="1" type="ORF">IWW38_002367</name>
</gene>
<sequence length="287" mass="30235">MSTKSLPCSHFDTPEGRWTLASEFTTEDAANQFTPHIGRDSGADDLSLGASGTETQQQPIQQPAANGASGMRFSAASSAMASGGLMFSSDVPSPPTQVSSRATSAVTASIPKSTMHMLANRPTQVSIFRVPEATATGGGSGGGAVVGPAHSKGIVTKSTSTFVSRIVTNENLARWLVGDNQHSTYLLFNAPRCMAWVGLQPESSGETLARFDFVSNTPLCHDINAATRAENRLDMVMGFVHGNIIWYDPISGKYARLNKNSGYSPAILCVRWIPASASLFMAGTADG</sequence>
<evidence type="ECO:0000313" key="2">
    <source>
        <dbReference type="Proteomes" id="UP001139981"/>
    </source>
</evidence>